<reference evidence="1 2" key="1">
    <citation type="submission" date="2019-05" db="EMBL/GenBank/DDBJ databases">
        <title>Mikania micrantha, genome provides insights into the molecular mechanism of rapid growth.</title>
        <authorList>
            <person name="Liu B."/>
        </authorList>
    </citation>
    <scope>NUCLEOTIDE SEQUENCE [LARGE SCALE GENOMIC DNA]</scope>
    <source>
        <strain evidence="1">NLD-2019</strain>
        <tissue evidence="1">Leaf</tissue>
    </source>
</reference>
<organism evidence="1 2">
    <name type="scientific">Mikania micrantha</name>
    <name type="common">bitter vine</name>
    <dbReference type="NCBI Taxonomy" id="192012"/>
    <lineage>
        <taxon>Eukaryota</taxon>
        <taxon>Viridiplantae</taxon>
        <taxon>Streptophyta</taxon>
        <taxon>Embryophyta</taxon>
        <taxon>Tracheophyta</taxon>
        <taxon>Spermatophyta</taxon>
        <taxon>Magnoliopsida</taxon>
        <taxon>eudicotyledons</taxon>
        <taxon>Gunneridae</taxon>
        <taxon>Pentapetalae</taxon>
        <taxon>asterids</taxon>
        <taxon>campanulids</taxon>
        <taxon>Asterales</taxon>
        <taxon>Asteraceae</taxon>
        <taxon>Asteroideae</taxon>
        <taxon>Heliantheae alliance</taxon>
        <taxon>Eupatorieae</taxon>
        <taxon>Mikania</taxon>
    </lineage>
</organism>
<sequence>MSLHRVAPTIAHRFNTALKGGHQNMRRTRNVYRNISRDIRLFIGDRDVQLFLQRLKERSDNLPNFEYEVLHDGRELKAIFWADDVSRTSYQTSGDVLAFDATYSPTNQDPSMRIAVSNIFKKAAHRLCMWHIMRKLPSKESLGTSILSGDPYVLSYENDIPLILQIREIPDRYVSKRWRREVLPNCVYSISNRLSVDTSELAALRNEVMDCVNVCVDRLCTRVDDLSCFAEKMKEIKKEVLSDYPVLSAGKRRAAAIVDLVGRLDESDNALMPPQGIRNKGCGTNRRLVGPGEMAVEKA</sequence>
<dbReference type="AlphaFoldDB" id="A0A5N6NEA3"/>
<dbReference type="OrthoDB" id="2402896at2759"/>
<proteinExistence type="predicted"/>
<dbReference type="EMBL" id="SZYD01000012">
    <property type="protein sequence ID" value="KAD4585567.1"/>
    <property type="molecule type" value="Genomic_DNA"/>
</dbReference>
<dbReference type="PANTHER" id="PTHR47718">
    <property type="entry name" value="OS01G0519700 PROTEIN"/>
    <property type="match status" value="1"/>
</dbReference>
<dbReference type="Proteomes" id="UP000326396">
    <property type="component" value="Linkage Group LG2"/>
</dbReference>
<keyword evidence="2" id="KW-1185">Reference proteome</keyword>
<accession>A0A5N6NEA3</accession>
<comment type="caution">
    <text evidence="1">The sequence shown here is derived from an EMBL/GenBank/DDBJ whole genome shotgun (WGS) entry which is preliminary data.</text>
</comment>
<gene>
    <name evidence="1" type="ORF">E3N88_23168</name>
</gene>
<protein>
    <submittedName>
        <fullName evidence="1">Uncharacterized protein</fullName>
    </submittedName>
</protein>
<evidence type="ECO:0000313" key="2">
    <source>
        <dbReference type="Proteomes" id="UP000326396"/>
    </source>
</evidence>
<dbReference type="PANTHER" id="PTHR47718:SF12">
    <property type="entry name" value="PROTEIN FAR1-RELATED SEQUENCE"/>
    <property type="match status" value="1"/>
</dbReference>
<evidence type="ECO:0000313" key="1">
    <source>
        <dbReference type="EMBL" id="KAD4585567.1"/>
    </source>
</evidence>
<name>A0A5N6NEA3_9ASTR</name>